<gene>
    <name evidence="1" type="ORF">GCM10017764_12680</name>
</gene>
<evidence type="ECO:0000313" key="1">
    <source>
        <dbReference type="EMBL" id="GHE31090.1"/>
    </source>
</evidence>
<proteinExistence type="predicted"/>
<dbReference type="RefSeq" id="WP_189625800.1">
    <property type="nucleotide sequence ID" value="NZ_BNAF01000004.1"/>
</dbReference>
<sequence>MHQIKVNERNENDLVLEVIDAEGVTTMVDVTLFEDGNFNARVGSHHVSDEMRNDINHFLATKKIGYHGD</sequence>
<reference evidence="2" key="1">
    <citation type="journal article" date="2019" name="Int. J. Syst. Evol. Microbiol.">
        <title>The Global Catalogue of Microorganisms (GCM) 10K type strain sequencing project: providing services to taxonomists for standard genome sequencing and annotation.</title>
        <authorList>
            <consortium name="The Broad Institute Genomics Platform"/>
            <consortium name="The Broad Institute Genome Sequencing Center for Infectious Disease"/>
            <person name="Wu L."/>
            <person name="Ma J."/>
        </authorList>
    </citation>
    <scope>NUCLEOTIDE SEQUENCE [LARGE SCALE GENOMIC DNA]</scope>
    <source>
        <strain evidence="2">CGMCC 1.12966</strain>
    </source>
</reference>
<accession>A0ABQ3HWE7</accession>
<evidence type="ECO:0000313" key="2">
    <source>
        <dbReference type="Proteomes" id="UP000620550"/>
    </source>
</evidence>
<dbReference type="Proteomes" id="UP000620550">
    <property type="component" value="Unassembled WGS sequence"/>
</dbReference>
<protein>
    <submittedName>
        <fullName evidence="1">Uncharacterized protein</fullName>
    </submittedName>
</protein>
<organism evidence="1 2">
    <name type="scientific">Sphingobacterium griseoflavum</name>
    <dbReference type="NCBI Taxonomy" id="1474952"/>
    <lineage>
        <taxon>Bacteria</taxon>
        <taxon>Pseudomonadati</taxon>
        <taxon>Bacteroidota</taxon>
        <taxon>Sphingobacteriia</taxon>
        <taxon>Sphingobacteriales</taxon>
        <taxon>Sphingobacteriaceae</taxon>
        <taxon>Sphingobacterium</taxon>
    </lineage>
</organism>
<name>A0ABQ3HWE7_9SPHI</name>
<dbReference type="EMBL" id="BNAF01000004">
    <property type="protein sequence ID" value="GHE31090.1"/>
    <property type="molecule type" value="Genomic_DNA"/>
</dbReference>
<comment type="caution">
    <text evidence="1">The sequence shown here is derived from an EMBL/GenBank/DDBJ whole genome shotgun (WGS) entry which is preliminary data.</text>
</comment>
<keyword evidence="2" id="KW-1185">Reference proteome</keyword>